<protein>
    <recommendedName>
        <fullName evidence="3">CAAX prenyl protease 2/Lysostaphin resistance protein A-like domain-containing protein</fullName>
    </recommendedName>
</protein>
<feature type="domain" description="CAAX prenyl protease 2/Lysostaphin resistance protein A-like" evidence="3">
    <location>
        <begin position="140"/>
        <end position="228"/>
    </location>
</feature>
<dbReference type="Pfam" id="PF02517">
    <property type="entry name" value="Rce1-like"/>
    <property type="match status" value="1"/>
</dbReference>
<evidence type="ECO:0000313" key="4">
    <source>
        <dbReference type="EMBL" id="ACZ87160.1"/>
    </source>
</evidence>
<proteinExistence type="predicted"/>
<dbReference type="GO" id="GO:0004175">
    <property type="term" value="F:endopeptidase activity"/>
    <property type="evidence" value="ECO:0007669"/>
    <property type="project" value="UniProtKB-ARBA"/>
</dbReference>
<evidence type="ECO:0000256" key="1">
    <source>
        <dbReference type="SAM" id="MobiDB-lite"/>
    </source>
</evidence>
<dbReference type="InterPro" id="IPR003675">
    <property type="entry name" value="Rce1/LyrA-like_dom"/>
</dbReference>
<feature type="transmembrane region" description="Helical" evidence="2">
    <location>
        <begin position="218"/>
        <end position="237"/>
    </location>
</feature>
<evidence type="ECO:0000256" key="2">
    <source>
        <dbReference type="SAM" id="Phobius"/>
    </source>
</evidence>
<name>D2AYF0_STRRD</name>
<dbReference type="STRING" id="479432.Sros_4262"/>
<sequence>MTPAKAIRSSIGRRPGWRRRRGGWGGSSGATRSHRSSGTSSADTCTTLSRSDIHRQPPRRPWLRFTDQAGILLLSGLGTLALTVGVLRLEGGLRSLVRWGRLTPTTLAWGIGGGVPAAGPVLLLSLLTPMADRGGAVAVTLLPVLPAFSLAGNLAEEVLFRGFLQGRLEQRTSAIRAALLFAACHASLASTVTDAGWPLLTFTLYEGLICAFLRLRSGVIAAALAHGTAIFLLAGALA</sequence>
<feature type="transmembrane region" description="Helical" evidence="2">
    <location>
        <begin position="175"/>
        <end position="197"/>
    </location>
</feature>
<keyword evidence="2" id="KW-0812">Transmembrane</keyword>
<dbReference type="KEGG" id="sro:Sros_4262"/>
<dbReference type="HOGENOM" id="CLU_1165308_0_0_11"/>
<feature type="compositionally biased region" description="Polar residues" evidence="1">
    <location>
        <begin position="36"/>
        <end position="50"/>
    </location>
</feature>
<dbReference type="AlphaFoldDB" id="D2AYF0"/>
<feature type="region of interest" description="Disordered" evidence="1">
    <location>
        <begin position="1"/>
        <end position="55"/>
    </location>
</feature>
<reference evidence="4 5" key="1">
    <citation type="journal article" date="2010" name="Stand. Genomic Sci.">
        <title>Complete genome sequence of Streptosporangium roseum type strain (NI 9100).</title>
        <authorList>
            <person name="Nolan M."/>
            <person name="Sikorski J."/>
            <person name="Jando M."/>
            <person name="Lucas S."/>
            <person name="Lapidus A."/>
            <person name="Glavina Del Rio T."/>
            <person name="Chen F."/>
            <person name="Tice H."/>
            <person name="Pitluck S."/>
            <person name="Cheng J.F."/>
            <person name="Chertkov O."/>
            <person name="Sims D."/>
            <person name="Meincke L."/>
            <person name="Brettin T."/>
            <person name="Han C."/>
            <person name="Detter J.C."/>
            <person name="Bruce D."/>
            <person name="Goodwin L."/>
            <person name="Land M."/>
            <person name="Hauser L."/>
            <person name="Chang Y.J."/>
            <person name="Jeffries C.D."/>
            <person name="Ivanova N."/>
            <person name="Mavromatis K."/>
            <person name="Mikhailova N."/>
            <person name="Chen A."/>
            <person name="Palaniappan K."/>
            <person name="Chain P."/>
            <person name="Rohde M."/>
            <person name="Goker M."/>
            <person name="Bristow J."/>
            <person name="Eisen J.A."/>
            <person name="Markowitz V."/>
            <person name="Hugenholtz P."/>
            <person name="Kyrpides N.C."/>
            <person name="Klenk H.P."/>
        </authorList>
    </citation>
    <scope>NUCLEOTIDE SEQUENCE [LARGE SCALE GENOMIC DNA]</scope>
    <source>
        <strain evidence="5">ATCC 12428 / DSM 43021 / JCM 3005 / NI 9100</strain>
    </source>
</reference>
<feature type="transmembrane region" description="Helical" evidence="2">
    <location>
        <begin position="69"/>
        <end position="87"/>
    </location>
</feature>
<keyword evidence="2" id="KW-0472">Membrane</keyword>
<dbReference type="GO" id="GO:0080120">
    <property type="term" value="P:CAAX-box protein maturation"/>
    <property type="evidence" value="ECO:0007669"/>
    <property type="project" value="UniProtKB-ARBA"/>
</dbReference>
<dbReference type="eggNOG" id="COG1266">
    <property type="taxonomic scope" value="Bacteria"/>
</dbReference>
<keyword evidence="5" id="KW-1185">Reference proteome</keyword>
<evidence type="ECO:0000313" key="5">
    <source>
        <dbReference type="Proteomes" id="UP000002029"/>
    </source>
</evidence>
<keyword evidence="2" id="KW-1133">Transmembrane helix</keyword>
<gene>
    <name evidence="4" type="ordered locus">Sros_4262</name>
</gene>
<dbReference type="EMBL" id="CP001814">
    <property type="protein sequence ID" value="ACZ87160.1"/>
    <property type="molecule type" value="Genomic_DNA"/>
</dbReference>
<organism evidence="4 5">
    <name type="scientific">Streptosporangium roseum (strain ATCC 12428 / DSM 43021 / JCM 3005 / KCTC 9067 / NCIMB 10171 / NRRL 2505 / NI 9100)</name>
    <dbReference type="NCBI Taxonomy" id="479432"/>
    <lineage>
        <taxon>Bacteria</taxon>
        <taxon>Bacillati</taxon>
        <taxon>Actinomycetota</taxon>
        <taxon>Actinomycetes</taxon>
        <taxon>Streptosporangiales</taxon>
        <taxon>Streptosporangiaceae</taxon>
        <taxon>Streptosporangium</taxon>
    </lineage>
</organism>
<accession>D2AYF0</accession>
<evidence type="ECO:0000259" key="3">
    <source>
        <dbReference type="Pfam" id="PF02517"/>
    </source>
</evidence>
<dbReference type="Proteomes" id="UP000002029">
    <property type="component" value="Chromosome"/>
</dbReference>
<feature type="transmembrane region" description="Helical" evidence="2">
    <location>
        <begin position="107"/>
        <end position="127"/>
    </location>
</feature>